<protein>
    <submittedName>
        <fullName evidence="2">Seminal fluid protein 51D</fullName>
    </submittedName>
</protein>
<dbReference type="Gene3D" id="1.10.238.20">
    <property type="entry name" value="Pheromone/general odorant binding protein domain"/>
    <property type="match status" value="1"/>
</dbReference>
<evidence type="ECO:0000256" key="1">
    <source>
        <dbReference type="SAM" id="SignalP"/>
    </source>
</evidence>
<evidence type="ECO:0000313" key="2">
    <source>
        <dbReference type="EMBL" id="ACQ73733.1"/>
    </source>
</evidence>
<dbReference type="EMBL" id="CM002911">
    <property type="protein sequence ID" value="KMY93900.1"/>
    <property type="molecule type" value="Genomic_DNA"/>
</dbReference>
<dbReference type="EMBL" id="FJ460573">
    <property type="protein sequence ID" value="ACQ73733.1"/>
    <property type="molecule type" value="mRNA"/>
</dbReference>
<dbReference type="SUPFAM" id="SSF47565">
    <property type="entry name" value="Insect pheromone/odorant-binding proteins"/>
    <property type="match status" value="1"/>
</dbReference>
<accession>C4NAP9</accession>
<dbReference type="KEGG" id="dsi:Dsimw501_GD28356"/>
<reference evidence="3" key="3">
    <citation type="submission" date="2014-06" db="EMBL/GenBank/DDBJ databases">
        <authorList>
            <person name="Hu T."/>
            <person name="Eisen M.B."/>
            <person name="Thornton K.R."/>
            <person name="Andolfatto P."/>
        </authorList>
    </citation>
    <scope>NUCLEOTIDE SEQUENCE</scope>
    <source>
        <strain evidence="3">W501</strain>
    </source>
</reference>
<feature type="chain" id="PRO_5007647523" evidence="1">
    <location>
        <begin position="19"/>
        <end position="115"/>
    </location>
</feature>
<keyword evidence="1" id="KW-0732">Signal</keyword>
<proteinExistence type="evidence at transcript level"/>
<evidence type="ECO:0000313" key="3">
    <source>
        <dbReference type="EMBL" id="KMY93900.1"/>
    </source>
</evidence>
<dbReference type="Proteomes" id="UP000035880">
    <property type="component" value="Chromosome 2R"/>
</dbReference>
<dbReference type="AlphaFoldDB" id="C4NAP9"/>
<sequence>MNGLLVVTVLLIIGPLYVFPLQDDVKEECIQEVGLNKENLRSKVNCYFRCIFERQNVIVNGTINLFYIKGAKTCEDIQNDDPCRQAFLLQRCLKANLSDEEFSLLAPYYHYPRFD</sequence>
<dbReference type="Bgee" id="FBgn0269646">
    <property type="expression patterns" value="Expressed in male reproductive system and 2 other cell types or tissues"/>
</dbReference>
<gene>
    <name evidence="2" type="primary">Sfp51D</name>
    <name evidence="3" type="synonym">Dsim\GD28356</name>
    <name evidence="3" type="ORF">Dsimw501_GD28356</name>
</gene>
<organism evidence="2">
    <name type="scientific">Drosophila simulans</name>
    <name type="common">Fruit fly</name>
    <dbReference type="NCBI Taxonomy" id="7240"/>
    <lineage>
        <taxon>Eukaryota</taxon>
        <taxon>Metazoa</taxon>
        <taxon>Ecdysozoa</taxon>
        <taxon>Arthropoda</taxon>
        <taxon>Hexapoda</taxon>
        <taxon>Insecta</taxon>
        <taxon>Pterygota</taxon>
        <taxon>Neoptera</taxon>
        <taxon>Endopterygota</taxon>
        <taxon>Diptera</taxon>
        <taxon>Brachycera</taxon>
        <taxon>Muscomorpha</taxon>
        <taxon>Ephydroidea</taxon>
        <taxon>Drosophilidae</taxon>
        <taxon>Drosophila</taxon>
        <taxon>Sophophora</taxon>
    </lineage>
</organism>
<reference evidence="2" key="1">
    <citation type="journal article" date="2009" name="Genome Res.">
        <title>Proteomic discovery of previously unannotated, rapidly evolving seminal fluid genes in Drosophila.</title>
        <authorList>
            <person name="Findlay G.D."/>
            <person name="MacCoss M.J."/>
            <person name="Swanson W.J."/>
        </authorList>
    </citation>
    <scope>NUCLEOTIDE SEQUENCE</scope>
</reference>
<reference evidence="3" key="2">
    <citation type="journal article" date="2013" name="Genome Res.">
        <title>A second-generation assembly of the Drosophila simulans genome provides new insights into patterns of lineage-specific divergence.</title>
        <authorList>
            <person name="Hu T.T."/>
            <person name="Eisen M.B."/>
            <person name="Thornton K.R."/>
            <person name="Andolfatto P."/>
        </authorList>
    </citation>
    <scope>NUCLEOTIDE SEQUENCE [LARGE SCALE GENOMIC DNA]</scope>
    <source>
        <strain evidence="3">W501</strain>
    </source>
</reference>
<dbReference type="GO" id="GO:0005549">
    <property type="term" value="F:odorant binding"/>
    <property type="evidence" value="ECO:0007669"/>
    <property type="project" value="InterPro"/>
</dbReference>
<dbReference type="InterPro" id="IPR036728">
    <property type="entry name" value="PBP_GOBP_sf"/>
</dbReference>
<name>C4NAP9_DROSI</name>
<dbReference type="CDD" id="cd23992">
    <property type="entry name" value="PBP_GOBP"/>
    <property type="match status" value="1"/>
</dbReference>
<feature type="signal peptide" evidence="1">
    <location>
        <begin position="1"/>
        <end position="18"/>
    </location>
</feature>
<reference evidence="3" key="4">
    <citation type="submission" date="2015-04" db="EMBL/GenBank/DDBJ databases">
        <authorList>
            <consortium name="FlyBase"/>
        </authorList>
    </citation>
    <scope>NUCLEOTIDE SEQUENCE</scope>
    <source>
        <strain evidence="3">W501</strain>
    </source>
</reference>